<accession>A0ABU2A9P3</accession>
<feature type="chain" id="PRO_5046078677" evidence="1">
    <location>
        <begin position="24"/>
        <end position="188"/>
    </location>
</feature>
<proteinExistence type="predicted"/>
<keyword evidence="1" id="KW-0732">Signal</keyword>
<protein>
    <submittedName>
        <fullName evidence="2">Uncharacterized protein</fullName>
    </submittedName>
</protein>
<keyword evidence="3" id="KW-1185">Reference proteome</keyword>
<comment type="caution">
    <text evidence="2">The sequence shown here is derived from an EMBL/GenBank/DDBJ whole genome shotgun (WGS) entry which is preliminary data.</text>
</comment>
<evidence type="ECO:0000313" key="2">
    <source>
        <dbReference type="EMBL" id="MDR7333192.1"/>
    </source>
</evidence>
<evidence type="ECO:0000313" key="3">
    <source>
        <dbReference type="Proteomes" id="UP001180825"/>
    </source>
</evidence>
<dbReference type="Proteomes" id="UP001180825">
    <property type="component" value="Unassembled WGS sequence"/>
</dbReference>
<name>A0ABU2A9P3_9BURK</name>
<sequence>MQSIRSLGVLAVCLSSLHGASSATPTEDAAACAAKYKDIAPAAMKLTYWEFDQTESGWRKLGSCHLEASQLLARYVKKQEAELRGVRWHLAQTLAMIGENARAAEEAINSLNPDEAKQHPTFSWNTYVQATVAFLRQDRAAFDVQYEAHRLAAAKHPENQINLDVLTGLSKCFDRPYIEAYGSCRSAP</sequence>
<dbReference type="RefSeq" id="WP_310328651.1">
    <property type="nucleotide sequence ID" value="NZ_JAVDXV010000004.1"/>
</dbReference>
<dbReference type="EMBL" id="JAVDXV010000004">
    <property type="protein sequence ID" value="MDR7333192.1"/>
    <property type="molecule type" value="Genomic_DNA"/>
</dbReference>
<organism evidence="2 3">
    <name type="scientific">Roseateles asaccharophilus</name>
    <dbReference type="NCBI Taxonomy" id="582607"/>
    <lineage>
        <taxon>Bacteria</taxon>
        <taxon>Pseudomonadati</taxon>
        <taxon>Pseudomonadota</taxon>
        <taxon>Betaproteobacteria</taxon>
        <taxon>Burkholderiales</taxon>
        <taxon>Sphaerotilaceae</taxon>
        <taxon>Roseateles</taxon>
    </lineage>
</organism>
<reference evidence="2 3" key="1">
    <citation type="submission" date="2023-07" db="EMBL/GenBank/DDBJ databases">
        <title>Sorghum-associated microbial communities from plants grown in Nebraska, USA.</title>
        <authorList>
            <person name="Schachtman D."/>
        </authorList>
    </citation>
    <scope>NUCLEOTIDE SEQUENCE [LARGE SCALE GENOMIC DNA]</scope>
    <source>
        <strain evidence="2 3">BE316</strain>
    </source>
</reference>
<gene>
    <name evidence="2" type="ORF">J2X21_002326</name>
</gene>
<evidence type="ECO:0000256" key="1">
    <source>
        <dbReference type="SAM" id="SignalP"/>
    </source>
</evidence>
<feature type="signal peptide" evidence="1">
    <location>
        <begin position="1"/>
        <end position="23"/>
    </location>
</feature>